<organism evidence="6">
    <name type="scientific">Fonticula alba</name>
    <name type="common">Slime mold</name>
    <dbReference type="NCBI Taxonomy" id="691883"/>
    <lineage>
        <taxon>Eukaryota</taxon>
        <taxon>Rotosphaerida</taxon>
        <taxon>Fonticulaceae</taxon>
        <taxon>Fonticula</taxon>
    </lineage>
</organism>
<dbReference type="OrthoDB" id="27435at2759"/>
<dbReference type="GO" id="GO:0042254">
    <property type="term" value="P:ribosome biogenesis"/>
    <property type="evidence" value="ECO:0007669"/>
    <property type="project" value="TreeGrafter"/>
</dbReference>
<protein>
    <recommendedName>
        <fullName evidence="5">AAA+ ATPase domain-containing protein</fullName>
    </recommendedName>
</protein>
<evidence type="ECO:0000256" key="4">
    <source>
        <dbReference type="SAM" id="MobiDB-lite"/>
    </source>
</evidence>
<feature type="region of interest" description="Disordered" evidence="4">
    <location>
        <begin position="1"/>
        <end position="23"/>
    </location>
</feature>
<comment type="similarity">
    <text evidence="1">Belongs to the AAA ATPase family.</text>
</comment>
<dbReference type="Gene3D" id="3.40.50.300">
    <property type="entry name" value="P-loop containing nucleotide triphosphate hydrolases"/>
    <property type="match status" value="2"/>
</dbReference>
<feature type="region of interest" description="Disordered" evidence="4">
    <location>
        <begin position="124"/>
        <end position="218"/>
    </location>
</feature>
<gene>
    <name evidence="6" type="ORF">H696_01303</name>
</gene>
<dbReference type="FunFam" id="3.40.50.300:FF:000365">
    <property type="entry name" value="Ribosome biogenesis ATPase RIX7"/>
    <property type="match status" value="1"/>
</dbReference>
<dbReference type="Pfam" id="PF00004">
    <property type="entry name" value="AAA"/>
    <property type="match status" value="2"/>
</dbReference>
<dbReference type="AlphaFoldDB" id="A0A058ZBX0"/>
<dbReference type="GeneID" id="20526028"/>
<dbReference type="FunFam" id="3.40.50.300:FF:000149">
    <property type="entry name" value="Nuclear valosin-containing protein-like"/>
    <property type="match status" value="1"/>
</dbReference>
<accession>A0A058ZBX0</accession>
<evidence type="ECO:0000256" key="3">
    <source>
        <dbReference type="ARBA" id="ARBA00022840"/>
    </source>
</evidence>
<evidence type="ECO:0000259" key="5">
    <source>
        <dbReference type="SMART" id="SM00382"/>
    </source>
</evidence>
<dbReference type="InterPro" id="IPR003960">
    <property type="entry name" value="ATPase_AAA_CS"/>
</dbReference>
<evidence type="ECO:0000256" key="2">
    <source>
        <dbReference type="ARBA" id="ARBA00022741"/>
    </source>
</evidence>
<keyword evidence="7" id="KW-1185">Reference proteome</keyword>
<sequence length="893" mass="95188">MSQTPATGSPSSGSDAPPKPPSMIASTLAKRISSLGPDVHDLIRLRVIHTPDGQRRAPADATQRMYDHVVKDLNVFKNFRPATVMQELGKAIDYMERLEVYGSQNPLEDTPVTALFTWKLTADTSSPEEDMSSLEADDTPLADSASSSEPAKRPRETAAPDAEQPTGTTPADGTPSRDDAQPTPKKRLKRRPAPGQTGSARDMGGLPGPDGAPASVPMSFLSERPTLRFSDIGGIDQNLQRVREFIEFPLRFGSLYAHLGGSPASGLLLHGPPGCGKTMLAHAIGGEFDVPFFRVSAPEMISGVSGESEQRLRSLFAEARRMAPCIVFIDEIDAIAPKRNQAAREMERRIVAQLLTCMDEVERYWKESNGKYVCIIGATNRPDSIDAALRRSGRFDREISVGIPNDEARESILRAMARNMTIEPGALDCVARDTPGFVGADLQALLKEAVQAAVSRIVDRVSKEAAPAPAPVDTVTEAAAAAAAAAAAEDPSTGKMAEPVVDSTIAETPDTRDAPIDGVIEEAITAALTGAPLVPGERDWSQEQITSADFMVARKLVQPSSTREGFATIPNVTWSDVGALEGVRRDLHMSIIAPIRHPEKFRALRCSTPSGVLLYGPPGCGKTLVAKAVANESRANFISVKGPELLNKYVGESERAVRALFARAGASAPCVIFFDELDALAPSRSGNEGGSGNAATERVVNQLLTEMDGVDRRNGVFVIGATNRPDIIDPAVMRPGRLGKLIYVGLPSAVERQRILQTHLRNVPLATEPPSEVVSVSALADLCDGFTGADLASLVQEAAMLAVQESIAADDPHLAGLLRRLEGDVASAEGASAGATAAEEGVATEDVAPAPPAVPHTPVLQMRHFVASLAKVRRSVTPADQKRYEAMYKKYCQ</sequence>
<dbReference type="GO" id="GO:0016887">
    <property type="term" value="F:ATP hydrolysis activity"/>
    <property type="evidence" value="ECO:0007669"/>
    <property type="project" value="InterPro"/>
</dbReference>
<dbReference type="EMBL" id="KB932202">
    <property type="protein sequence ID" value="KCV71894.1"/>
    <property type="molecule type" value="Genomic_DNA"/>
</dbReference>
<feature type="domain" description="AAA+ ATPase" evidence="5">
    <location>
        <begin position="263"/>
        <end position="405"/>
    </location>
</feature>
<keyword evidence="2" id="KW-0547">Nucleotide-binding</keyword>
<dbReference type="InterPro" id="IPR041569">
    <property type="entry name" value="AAA_lid_3"/>
</dbReference>
<name>A0A058ZBX0_FONAL</name>
<proteinExistence type="inferred from homology"/>
<dbReference type="STRING" id="691883.A0A058ZBX0"/>
<evidence type="ECO:0000313" key="6">
    <source>
        <dbReference type="EMBL" id="KCV71894.1"/>
    </source>
</evidence>
<dbReference type="Proteomes" id="UP000030693">
    <property type="component" value="Unassembled WGS sequence"/>
</dbReference>
<feature type="compositionally biased region" description="Polar residues" evidence="4">
    <location>
        <begin position="1"/>
        <end position="14"/>
    </location>
</feature>
<dbReference type="InterPro" id="IPR027417">
    <property type="entry name" value="P-loop_NTPase"/>
</dbReference>
<dbReference type="SMART" id="SM00382">
    <property type="entry name" value="AAA"/>
    <property type="match status" value="2"/>
</dbReference>
<dbReference type="GO" id="GO:1990275">
    <property type="term" value="F:preribosome binding"/>
    <property type="evidence" value="ECO:0007669"/>
    <property type="project" value="TreeGrafter"/>
</dbReference>
<dbReference type="InterPro" id="IPR003593">
    <property type="entry name" value="AAA+_ATPase"/>
</dbReference>
<reference evidence="6" key="1">
    <citation type="submission" date="2013-04" db="EMBL/GenBank/DDBJ databases">
        <title>The Genome Sequence of Fonticula alba ATCC 38817.</title>
        <authorList>
            <consortium name="The Broad Institute Genomics Platform"/>
            <person name="Russ C."/>
            <person name="Cuomo C."/>
            <person name="Burger G."/>
            <person name="Gray M.W."/>
            <person name="Holland P.W.H."/>
            <person name="King N."/>
            <person name="Lang F.B.F."/>
            <person name="Roger A.J."/>
            <person name="Ruiz-Trillo I."/>
            <person name="Brown M."/>
            <person name="Walker B."/>
            <person name="Young S."/>
            <person name="Zeng Q."/>
            <person name="Gargeya S."/>
            <person name="Fitzgerald M."/>
            <person name="Haas B."/>
            <person name="Abouelleil A."/>
            <person name="Allen A.W."/>
            <person name="Alvarado L."/>
            <person name="Arachchi H.M."/>
            <person name="Berlin A.M."/>
            <person name="Chapman S.B."/>
            <person name="Gainer-Dewar J."/>
            <person name="Goldberg J."/>
            <person name="Griggs A."/>
            <person name="Gujja S."/>
            <person name="Hansen M."/>
            <person name="Howarth C."/>
            <person name="Imamovic A."/>
            <person name="Ireland A."/>
            <person name="Larimer J."/>
            <person name="McCowan C."/>
            <person name="Murphy C."/>
            <person name="Pearson M."/>
            <person name="Poon T.W."/>
            <person name="Priest M."/>
            <person name="Roberts A."/>
            <person name="Saif S."/>
            <person name="Shea T."/>
            <person name="Sisk P."/>
            <person name="Sykes S."/>
            <person name="Wortman J."/>
            <person name="Nusbaum C."/>
            <person name="Birren B."/>
        </authorList>
    </citation>
    <scope>NUCLEOTIDE SEQUENCE [LARGE SCALE GENOMIC DNA]</scope>
    <source>
        <strain evidence="6">ATCC 38817</strain>
    </source>
</reference>
<dbReference type="GO" id="GO:0003723">
    <property type="term" value="F:RNA binding"/>
    <property type="evidence" value="ECO:0007669"/>
    <property type="project" value="TreeGrafter"/>
</dbReference>
<dbReference type="RefSeq" id="XP_009493472.1">
    <property type="nucleotide sequence ID" value="XM_009495197.1"/>
</dbReference>
<feature type="compositionally biased region" description="Acidic residues" evidence="4">
    <location>
        <begin position="126"/>
        <end position="140"/>
    </location>
</feature>
<dbReference type="PANTHER" id="PTHR23077">
    <property type="entry name" value="AAA-FAMILY ATPASE"/>
    <property type="match status" value="1"/>
</dbReference>
<evidence type="ECO:0000256" key="1">
    <source>
        <dbReference type="ARBA" id="ARBA00006914"/>
    </source>
</evidence>
<dbReference type="PANTHER" id="PTHR23077:SF171">
    <property type="entry name" value="NUCLEAR VALOSIN-CONTAINING PROTEIN-LIKE"/>
    <property type="match status" value="1"/>
</dbReference>
<dbReference type="SUPFAM" id="SSF52540">
    <property type="entry name" value="P-loop containing nucleoside triphosphate hydrolases"/>
    <property type="match status" value="2"/>
</dbReference>
<dbReference type="Gene3D" id="1.10.8.60">
    <property type="match status" value="2"/>
</dbReference>
<dbReference type="PROSITE" id="PS00674">
    <property type="entry name" value="AAA"/>
    <property type="match status" value="2"/>
</dbReference>
<dbReference type="Pfam" id="PF17862">
    <property type="entry name" value="AAA_lid_3"/>
    <property type="match status" value="2"/>
</dbReference>
<dbReference type="GO" id="GO:0005634">
    <property type="term" value="C:nucleus"/>
    <property type="evidence" value="ECO:0007669"/>
    <property type="project" value="TreeGrafter"/>
</dbReference>
<dbReference type="GO" id="GO:0005524">
    <property type="term" value="F:ATP binding"/>
    <property type="evidence" value="ECO:0007669"/>
    <property type="project" value="UniProtKB-KW"/>
</dbReference>
<dbReference type="InterPro" id="IPR003959">
    <property type="entry name" value="ATPase_AAA_core"/>
</dbReference>
<dbReference type="InterPro" id="IPR050168">
    <property type="entry name" value="AAA_ATPase_domain"/>
</dbReference>
<dbReference type="OMA" id="GLWSTHR"/>
<evidence type="ECO:0000313" key="7">
    <source>
        <dbReference type="Proteomes" id="UP000030693"/>
    </source>
</evidence>
<keyword evidence="3" id="KW-0067">ATP-binding</keyword>
<dbReference type="eggNOG" id="KOG0733">
    <property type="taxonomic scope" value="Eukaryota"/>
</dbReference>
<feature type="domain" description="AAA+ ATPase" evidence="5">
    <location>
        <begin position="608"/>
        <end position="748"/>
    </location>
</feature>